<dbReference type="InterPro" id="IPR026444">
    <property type="entry name" value="Secre_tail"/>
</dbReference>
<sequence length="939" mass="103155">MKKFTLLLFLLVGLVSQAQVTTVPSPPVATGPVTINFDKAGTPMAAYTGTIYAHIGLTVDGQQWQYVQGEWNNNTNQPALTPVSGTTYKLDLTPNLYTYFGVPTTSTITQICVVFRAATGSPQSADTFINVGSFQLNLTAPAENSTTVVSSGANFTISATNTGGNASYNLKANGTSINTNPSTSSYSYTHSNLTANQSYELVVTQGTNVITKDFNVIVNPNTVTAALPAGVRDGINYSTDATKATLVLNAPGKDFVYVAGSFNNWQPSSAYAMKKDAATGKFWIELTGLTSGAVNTFQYWVVDQTPVANSPVLVKTADPFSTLVLSPYDDPYITTYPNMPVYPEGQQFEVSVLQTGQIPYDWQVTDFVRPAKEDLIIYELLVRDFDNAKTWEGLVDKIDYFKGMRINTIELMPVMEFEGNISWGYNTAYHMALDKAYGTADSMKAFIDLCHENGIAVILDLALNHVYGRSPLARMWVNDPDGDGFGITTAENPYCNVEAKHAYSVGTDLNHQSPLTQYYSERTMEHWMTEFNIDGFRWDLTKGFTQNCSPDPTSCTEAYQADRVAILKQYADYQWDLDPDFYVIFEHLGSGGTAPNTSGAEEVEWANYRADEGKGIMLWSNLNYHYNQLSMGYADNSSIANVDFENKGFSKPRAVGYAESHDEERLMYKNGLYGAINGNYSVKNLATALERQKAIGAMLFTVPGPKMMWQFGELGYDFGINYCENGTYNNDCRTNPKPIPEAIGYTTDLARVAIRNTWSKIINLRLNNPVFQTTTFTVTSGTLTPRIDVWNDALGADALNKVIVIANFNTSAQTITTGFTGTTDWYNLMDETSISATTATVTLQPGEYRIFGNKQAILGNGEFTTAKAVVYPNPASNQFNISIAAQKVDVYAITGQLVKTFGASTSGNSYDVSGLTPGIYLVKVTQEDNRQSTIKLIKE</sequence>
<feature type="chain" id="PRO_5021753162" evidence="2">
    <location>
        <begin position="19"/>
        <end position="939"/>
    </location>
</feature>
<dbReference type="InterPro" id="IPR017853">
    <property type="entry name" value="GH"/>
</dbReference>
<dbReference type="SMART" id="SM00642">
    <property type="entry name" value="Aamy"/>
    <property type="match status" value="1"/>
</dbReference>
<keyword evidence="5" id="KW-1185">Reference proteome</keyword>
<dbReference type="NCBIfam" id="TIGR04183">
    <property type="entry name" value="Por_Secre_tail"/>
    <property type="match status" value="1"/>
</dbReference>
<dbReference type="Gene3D" id="2.60.40.10">
    <property type="entry name" value="Immunoglobulins"/>
    <property type="match status" value="1"/>
</dbReference>
<dbReference type="Gene3D" id="3.20.20.80">
    <property type="entry name" value="Glycosidases"/>
    <property type="match status" value="1"/>
</dbReference>
<dbReference type="AlphaFoldDB" id="A0A552UVS1"/>
<dbReference type="Proteomes" id="UP000320643">
    <property type="component" value="Unassembled WGS sequence"/>
</dbReference>
<feature type="signal peptide" evidence="2">
    <location>
        <begin position="1"/>
        <end position="18"/>
    </location>
</feature>
<dbReference type="OrthoDB" id="9761875at2"/>
<dbReference type="InterPro" id="IPR014756">
    <property type="entry name" value="Ig_E-set"/>
</dbReference>
<dbReference type="GO" id="GO:0009313">
    <property type="term" value="P:oligosaccharide catabolic process"/>
    <property type="evidence" value="ECO:0007669"/>
    <property type="project" value="TreeGrafter"/>
</dbReference>
<dbReference type="RefSeq" id="WP_143374758.1">
    <property type="nucleotide sequence ID" value="NZ_VJVZ01000013.1"/>
</dbReference>
<accession>A0A552UVS1</accession>
<dbReference type="PANTHER" id="PTHR10357">
    <property type="entry name" value="ALPHA-AMYLASE FAMILY MEMBER"/>
    <property type="match status" value="1"/>
</dbReference>
<keyword evidence="1 2" id="KW-0732">Signal</keyword>
<reference evidence="4 5" key="1">
    <citation type="submission" date="2019-07" db="EMBL/GenBank/DDBJ databases">
        <title>Flavobacterium sp. nov., isolated from glacier ice.</title>
        <authorList>
            <person name="Liu Q."/>
            <person name="Xin Y.-H."/>
        </authorList>
    </citation>
    <scope>NUCLEOTIDE SEQUENCE [LARGE SCALE GENOMIC DNA]</scope>
    <source>
        <strain evidence="4 5">ZT4R6</strain>
    </source>
</reference>
<dbReference type="PANTHER" id="PTHR10357:SF179">
    <property type="entry name" value="NEUTRAL AND BASIC AMINO ACID TRANSPORT PROTEIN RBAT"/>
    <property type="match status" value="1"/>
</dbReference>
<dbReference type="GO" id="GO:0004556">
    <property type="term" value="F:alpha-amylase activity"/>
    <property type="evidence" value="ECO:0007669"/>
    <property type="project" value="TreeGrafter"/>
</dbReference>
<evidence type="ECO:0000256" key="1">
    <source>
        <dbReference type="ARBA" id="ARBA00022729"/>
    </source>
</evidence>
<evidence type="ECO:0000259" key="3">
    <source>
        <dbReference type="SMART" id="SM00642"/>
    </source>
</evidence>
<dbReference type="Pfam" id="PF18962">
    <property type="entry name" value="Por_Secre_tail"/>
    <property type="match status" value="1"/>
</dbReference>
<evidence type="ECO:0000256" key="2">
    <source>
        <dbReference type="SAM" id="SignalP"/>
    </source>
</evidence>
<comment type="caution">
    <text evidence="4">The sequence shown here is derived from an EMBL/GenBank/DDBJ whole genome shotgun (WGS) entry which is preliminary data.</text>
</comment>
<feature type="domain" description="Glycosyl hydrolase family 13 catalytic" evidence="3">
    <location>
        <begin position="379"/>
        <end position="755"/>
    </location>
</feature>
<gene>
    <name evidence="4" type="ORF">FMM05_17705</name>
</gene>
<dbReference type="InterPro" id="IPR013783">
    <property type="entry name" value="Ig-like_fold"/>
</dbReference>
<dbReference type="Pfam" id="PF00128">
    <property type="entry name" value="Alpha-amylase"/>
    <property type="match status" value="1"/>
</dbReference>
<organism evidence="4 5">
    <name type="scientific">Flavobacterium zepuense</name>
    <dbReference type="NCBI Taxonomy" id="2593302"/>
    <lineage>
        <taxon>Bacteria</taxon>
        <taxon>Pseudomonadati</taxon>
        <taxon>Bacteroidota</taxon>
        <taxon>Flavobacteriia</taxon>
        <taxon>Flavobacteriales</taxon>
        <taxon>Flavobacteriaceae</taxon>
        <taxon>Flavobacterium</taxon>
    </lineage>
</organism>
<dbReference type="SUPFAM" id="SSF51445">
    <property type="entry name" value="(Trans)glycosidases"/>
    <property type="match status" value="1"/>
</dbReference>
<evidence type="ECO:0000313" key="5">
    <source>
        <dbReference type="Proteomes" id="UP000320643"/>
    </source>
</evidence>
<protein>
    <submittedName>
        <fullName evidence="4">T9SS type A sorting domain-containing protein</fullName>
    </submittedName>
</protein>
<name>A0A552UVS1_9FLAO</name>
<dbReference type="SUPFAM" id="SSF81296">
    <property type="entry name" value="E set domains"/>
    <property type="match status" value="1"/>
</dbReference>
<evidence type="ECO:0000313" key="4">
    <source>
        <dbReference type="EMBL" id="TRW22341.1"/>
    </source>
</evidence>
<dbReference type="EMBL" id="VJVZ01000013">
    <property type="protein sequence ID" value="TRW22341.1"/>
    <property type="molecule type" value="Genomic_DNA"/>
</dbReference>
<dbReference type="InterPro" id="IPR006047">
    <property type="entry name" value="GH13_cat_dom"/>
</dbReference>
<proteinExistence type="predicted"/>
<dbReference type="CDD" id="cd11350">
    <property type="entry name" value="AmyAc_4"/>
    <property type="match status" value="1"/>
</dbReference>